<name>A0A9W9XNE0_9EURO</name>
<reference evidence="2" key="1">
    <citation type="submission" date="2022-12" db="EMBL/GenBank/DDBJ databases">
        <authorList>
            <person name="Petersen C."/>
        </authorList>
    </citation>
    <scope>NUCLEOTIDE SEQUENCE</scope>
    <source>
        <strain evidence="2">IBT 30728</strain>
    </source>
</reference>
<feature type="compositionally biased region" description="Polar residues" evidence="1">
    <location>
        <begin position="479"/>
        <end position="491"/>
    </location>
</feature>
<feature type="compositionally biased region" description="Low complexity" evidence="1">
    <location>
        <begin position="344"/>
        <end position="370"/>
    </location>
</feature>
<dbReference type="Proteomes" id="UP001148312">
    <property type="component" value="Unassembled WGS sequence"/>
</dbReference>
<dbReference type="RefSeq" id="XP_056794678.1">
    <property type="nucleotide sequence ID" value="XM_056930385.1"/>
</dbReference>
<evidence type="ECO:0000313" key="3">
    <source>
        <dbReference type="Proteomes" id="UP001148312"/>
    </source>
</evidence>
<organism evidence="2 3">
    <name type="scientific">Penicillium diatomitis</name>
    <dbReference type="NCBI Taxonomy" id="2819901"/>
    <lineage>
        <taxon>Eukaryota</taxon>
        <taxon>Fungi</taxon>
        <taxon>Dikarya</taxon>
        <taxon>Ascomycota</taxon>
        <taxon>Pezizomycotina</taxon>
        <taxon>Eurotiomycetes</taxon>
        <taxon>Eurotiomycetidae</taxon>
        <taxon>Eurotiales</taxon>
        <taxon>Aspergillaceae</taxon>
        <taxon>Penicillium</taxon>
    </lineage>
</organism>
<feature type="compositionally biased region" description="Low complexity" evidence="1">
    <location>
        <begin position="565"/>
        <end position="577"/>
    </location>
</feature>
<keyword evidence="3" id="KW-1185">Reference proteome</keyword>
<feature type="region of interest" description="Disordered" evidence="1">
    <location>
        <begin position="326"/>
        <end position="405"/>
    </location>
</feature>
<accession>A0A9W9XNE0</accession>
<feature type="compositionally biased region" description="Low complexity" evidence="1">
    <location>
        <begin position="502"/>
        <end position="512"/>
    </location>
</feature>
<comment type="caution">
    <text evidence="2">The sequence shown here is derived from an EMBL/GenBank/DDBJ whole genome shotgun (WGS) entry which is preliminary data.</text>
</comment>
<sequence length="612" mass="67245">MIDENLPSEYLHIRHLLISWLKSLVPFPSVLRPPLVLLFVPRRHCNSCAPLSPVSNGYPHVVCSGLTGLGGQPVAFFLKSNAKNTHQSPIYHRQNGNEAEPAYNLRYLDPSLPTSKNHYGVALYDPYVSDIVYGEVAVTPDWTQPTLSADVIRANGGVVPPPEPILPTEFVIQLYNPDQQIKVKHKSKSWNKPARWEFEMPQRTFRMPSSSTLDQTQSDPAAADITPKLRFSWRKDGKLSKDLSCLLHGKSTTIPDTRTKTREPDITVALFQGLRELTLYEPNLYRVEMEDFKGLEVVLLLAAVAIRDIFFGPAKEAFHIVPGAPSPPVASASRPATGGVPGQTITATQISSSTPSSSSTISSPKPIGSSAAHATAKQSPPRLGNPSSSGRSRIDSRAEVEERRTQELLEAEKRAAEEAQRQRQAEIDAETERLQQLYGQEEQQVRARIQSIGTADASAHPPATAPSPRPNLPARQTRPARSSHNHSTSYSYIPPQQPQRLPPSASSLSLVPNGPYMRASAGGGGLDPRAQSTINLMPPRPQPTRPQSTVGFPQSVNGVMGSNGRPQQSQQSQQPRPHLTPKKSSLFGFLRHKEEGEARPRNKLDKKRSSMF</sequence>
<gene>
    <name evidence="2" type="ORF">N7539_000781</name>
</gene>
<evidence type="ECO:0000313" key="2">
    <source>
        <dbReference type="EMBL" id="KAJ5495665.1"/>
    </source>
</evidence>
<reference evidence="2" key="2">
    <citation type="journal article" date="2023" name="IMA Fungus">
        <title>Comparative genomic study of the Penicillium genus elucidates a diverse pangenome and 15 lateral gene transfer events.</title>
        <authorList>
            <person name="Petersen C."/>
            <person name="Sorensen T."/>
            <person name="Nielsen M.R."/>
            <person name="Sondergaard T.E."/>
            <person name="Sorensen J.L."/>
            <person name="Fitzpatrick D.A."/>
            <person name="Frisvad J.C."/>
            <person name="Nielsen K.L."/>
        </authorList>
    </citation>
    <scope>NUCLEOTIDE SEQUENCE</scope>
    <source>
        <strain evidence="2">IBT 30728</strain>
    </source>
</reference>
<feature type="compositionally biased region" description="Basic and acidic residues" evidence="1">
    <location>
        <begin position="392"/>
        <end position="405"/>
    </location>
</feature>
<feature type="compositionally biased region" description="Basic and acidic residues" evidence="1">
    <location>
        <begin position="591"/>
        <end position="603"/>
    </location>
</feature>
<dbReference type="GeneID" id="81620634"/>
<dbReference type="AlphaFoldDB" id="A0A9W9XNE0"/>
<proteinExistence type="predicted"/>
<feature type="region of interest" description="Disordered" evidence="1">
    <location>
        <begin position="453"/>
        <end position="612"/>
    </location>
</feature>
<dbReference type="EMBL" id="JAPWDQ010000001">
    <property type="protein sequence ID" value="KAJ5495665.1"/>
    <property type="molecule type" value="Genomic_DNA"/>
</dbReference>
<evidence type="ECO:0000256" key="1">
    <source>
        <dbReference type="SAM" id="MobiDB-lite"/>
    </source>
</evidence>
<protein>
    <submittedName>
        <fullName evidence="2">Uncharacterized protein</fullName>
    </submittedName>
</protein>